<comment type="pathway">
    <text evidence="1 4">Protein modification; protein neddylation.</text>
</comment>
<comment type="caution">
    <text evidence="7">The sequence shown here is derived from an EMBL/GenBank/DDBJ whole genome shotgun (WGS) entry which is preliminary data.</text>
</comment>
<dbReference type="SUPFAM" id="SSF69572">
    <property type="entry name" value="Activating enzymes of the ubiquitin-like proteins"/>
    <property type="match status" value="1"/>
</dbReference>
<dbReference type="PANTHER" id="PTHR10953">
    <property type="entry name" value="UBIQUITIN-ACTIVATING ENZYME E1"/>
    <property type="match status" value="1"/>
</dbReference>
<name>A0A286UDK7_9AGAM</name>
<dbReference type="FunCoup" id="A0A286UDK7">
    <property type="interactions" value="787"/>
</dbReference>
<organism evidence="7 8">
    <name type="scientific">Pyrrhoderma noxium</name>
    <dbReference type="NCBI Taxonomy" id="2282107"/>
    <lineage>
        <taxon>Eukaryota</taxon>
        <taxon>Fungi</taxon>
        <taxon>Dikarya</taxon>
        <taxon>Basidiomycota</taxon>
        <taxon>Agaricomycotina</taxon>
        <taxon>Agaricomycetes</taxon>
        <taxon>Hymenochaetales</taxon>
        <taxon>Hymenochaetaceae</taxon>
        <taxon>Pyrrhoderma</taxon>
    </lineage>
</organism>
<dbReference type="InterPro" id="IPR045886">
    <property type="entry name" value="ThiF/MoeB/HesA"/>
</dbReference>
<feature type="compositionally biased region" description="Polar residues" evidence="5">
    <location>
        <begin position="1"/>
        <end position="14"/>
    </location>
</feature>
<dbReference type="Gene3D" id="3.40.50.12550">
    <property type="entry name" value="Ubiquitin-activating enzyme E1, inactive adenylation domain, subdomain 2"/>
    <property type="match status" value="1"/>
</dbReference>
<reference evidence="7 8" key="1">
    <citation type="journal article" date="2017" name="Mol. Ecol.">
        <title>Comparative and population genomic landscape of Phellinus noxius: A hypervariable fungus causing root rot in trees.</title>
        <authorList>
            <person name="Chung C.L."/>
            <person name="Lee T.J."/>
            <person name="Akiba M."/>
            <person name="Lee H.H."/>
            <person name="Kuo T.H."/>
            <person name="Liu D."/>
            <person name="Ke H.M."/>
            <person name="Yokoi T."/>
            <person name="Roa M.B."/>
            <person name="Lu M.J."/>
            <person name="Chang Y.Y."/>
            <person name="Ann P.J."/>
            <person name="Tsai J.N."/>
            <person name="Chen C.Y."/>
            <person name="Tzean S.S."/>
            <person name="Ota Y."/>
            <person name="Hattori T."/>
            <person name="Sahashi N."/>
            <person name="Liou R.F."/>
            <person name="Kikuchi T."/>
            <person name="Tsai I.J."/>
        </authorList>
    </citation>
    <scope>NUCLEOTIDE SEQUENCE [LARGE SCALE GENOMIC DNA]</scope>
    <source>
        <strain evidence="7 8">FFPRI411160</strain>
    </source>
</reference>
<evidence type="ECO:0000256" key="5">
    <source>
        <dbReference type="SAM" id="MobiDB-lite"/>
    </source>
</evidence>
<evidence type="ECO:0000256" key="1">
    <source>
        <dbReference type="ARBA" id="ARBA00005032"/>
    </source>
</evidence>
<dbReference type="InParanoid" id="A0A286UDK7"/>
<dbReference type="PIRSF" id="PIRSF039099">
    <property type="entry name" value="APP-BP1"/>
    <property type="match status" value="1"/>
</dbReference>
<comment type="similarity">
    <text evidence="2 4">Belongs to the ubiquitin-activating E1 family. ULA1 subfamily.</text>
</comment>
<evidence type="ECO:0000259" key="6">
    <source>
        <dbReference type="Pfam" id="PF00899"/>
    </source>
</evidence>
<evidence type="ECO:0000256" key="3">
    <source>
        <dbReference type="ARBA" id="ARBA00022786"/>
    </source>
</evidence>
<dbReference type="GO" id="GO:0005737">
    <property type="term" value="C:cytoplasm"/>
    <property type="evidence" value="ECO:0007669"/>
    <property type="project" value="TreeGrafter"/>
</dbReference>
<evidence type="ECO:0000313" key="8">
    <source>
        <dbReference type="Proteomes" id="UP000217199"/>
    </source>
</evidence>
<dbReference type="STRING" id="2282107.A0A286UDK7"/>
<feature type="region of interest" description="Disordered" evidence="5">
    <location>
        <begin position="1"/>
        <end position="30"/>
    </location>
</feature>
<dbReference type="InterPro" id="IPR030667">
    <property type="entry name" value="APP-BP1"/>
</dbReference>
<evidence type="ECO:0000256" key="4">
    <source>
        <dbReference type="PIRNR" id="PIRNR039099"/>
    </source>
</evidence>
<comment type="function">
    <text evidence="4">Regulatory subunit of the dimeric UBA3-ULA1 E1 enzyme.</text>
</comment>
<dbReference type="EMBL" id="NBII01000006">
    <property type="protein sequence ID" value="PAV17673.1"/>
    <property type="molecule type" value="Genomic_DNA"/>
</dbReference>
<evidence type="ECO:0000256" key="2">
    <source>
        <dbReference type="ARBA" id="ARBA00006868"/>
    </source>
</evidence>
<keyword evidence="8" id="KW-1185">Reference proteome</keyword>
<gene>
    <name evidence="7" type="ORF">PNOK_0615900</name>
</gene>
<dbReference type="AlphaFoldDB" id="A0A286UDK7"/>
<dbReference type="InterPro" id="IPR035985">
    <property type="entry name" value="Ubiquitin-activating_enz"/>
</dbReference>
<keyword evidence="3 4" id="KW-0833">Ubl conjugation pathway</keyword>
<accession>A0A286UDK7</accession>
<dbReference type="InterPro" id="IPR000594">
    <property type="entry name" value="ThiF_NAD_FAD-bd"/>
</dbReference>
<dbReference type="PANTHER" id="PTHR10953:SF29">
    <property type="entry name" value="NEDD8-ACTIVATING ENZYME E1 REGULATORY SUBUNIT"/>
    <property type="match status" value="1"/>
</dbReference>
<dbReference type="UniPathway" id="UPA00885"/>
<dbReference type="Gene3D" id="3.40.50.720">
    <property type="entry name" value="NAD(P)-binding Rossmann-like Domain"/>
    <property type="match status" value="1"/>
</dbReference>
<proteinExistence type="inferred from homology"/>
<sequence length="494" mass="54492">MQVSQDIETATTALEKSPIQASGRPDDKTRRYDRQLRLWATSGQSALESSRVLVISASATSTSILKNLVLPGIGHFTILDSEIASQEDVGNNFFLEGPDSIGKPRAREAVRLLRELNESVEGIADTNNISSCISDTEFLSAGFLADFHIQLREHTIIDSHPEGFPSLRIDKPFPALLEHARSLDLENMNTTDHGHIPFVVILVRALDMWKSTHDGKPPTSYAERTEFKKLVLSLKKREDEENFDEAVSQAYRAWTETKVPREIEALFTDEGLVNLNSSSPPFFHLLSILKEFSEQSPNVLPLTSRLPDMKADTTSYISLQKLYKTQADEEKLAFAGLVKERGLEVESSYVDEFVRNCHGLKIIRGTRVGYLDEDKEFLGKLLASDESKGGAATYIALTALSRFLEVNYSSSQNPTMSQLLSVAQELLPAGTDLPDELSVAIGEVVRAPTADLPNTAALLGGLVAQEAIKVITKQYTPVQGICVIDLIESKTSIL</sequence>
<dbReference type="Proteomes" id="UP000217199">
    <property type="component" value="Unassembled WGS sequence"/>
</dbReference>
<dbReference type="OrthoDB" id="1708823at2759"/>
<dbReference type="Pfam" id="PF00899">
    <property type="entry name" value="ThiF"/>
    <property type="match status" value="1"/>
</dbReference>
<feature type="domain" description="THIF-type NAD/FAD binding fold" evidence="6">
    <location>
        <begin position="32"/>
        <end position="131"/>
    </location>
</feature>
<protein>
    <recommendedName>
        <fullName evidence="4">NEDD8-activating enzyme E1 regulatory subunit</fullName>
    </recommendedName>
</protein>
<dbReference type="GO" id="GO:0019781">
    <property type="term" value="F:NEDD8 activating enzyme activity"/>
    <property type="evidence" value="ECO:0007669"/>
    <property type="project" value="UniProtKB-UniRule"/>
</dbReference>
<dbReference type="GO" id="GO:0045116">
    <property type="term" value="P:protein neddylation"/>
    <property type="evidence" value="ECO:0007669"/>
    <property type="project" value="UniProtKB-UniRule"/>
</dbReference>
<evidence type="ECO:0000313" key="7">
    <source>
        <dbReference type="EMBL" id="PAV17673.1"/>
    </source>
</evidence>